<dbReference type="AlphaFoldDB" id="A0AAU7W1M4"/>
<organism evidence="2">
    <name type="scientific">Microbacterium sp. A8/3-1</name>
    <dbReference type="NCBI Taxonomy" id="3160749"/>
    <lineage>
        <taxon>Bacteria</taxon>
        <taxon>Bacillati</taxon>
        <taxon>Actinomycetota</taxon>
        <taxon>Actinomycetes</taxon>
        <taxon>Micrococcales</taxon>
        <taxon>Microbacteriaceae</taxon>
        <taxon>Microbacterium</taxon>
    </lineage>
</organism>
<accession>A0AAU7W1M4</accession>
<name>A0AAU7W1M4_9MICO</name>
<feature type="compositionally biased region" description="Pro residues" evidence="1">
    <location>
        <begin position="1"/>
        <end position="11"/>
    </location>
</feature>
<gene>
    <name evidence="2" type="ORF">ABS642_10435</name>
</gene>
<dbReference type="EMBL" id="CP158357">
    <property type="protein sequence ID" value="XBX80484.1"/>
    <property type="molecule type" value="Genomic_DNA"/>
</dbReference>
<sequence length="203" mass="22271">MSFFPPDPVIPEPEETESSQPTWWQAPEDELPELLAVSELLAVTDHVAIALVGIDVHREGVQLRVERRLRRKGLPLTEWNELCGAFMGHMSYGGLVDVAGRLRFGVVLADGEKIVTDASPFFGGSDPMIEPKGHTLSRREQGGGGGGSTYSSADHLWLWPLPPAGPVELVMQWPTLGIDETRVKIDASMVPALAARARPYWPR</sequence>
<proteinExistence type="predicted"/>
<protein>
    <submittedName>
        <fullName evidence="2">Uncharacterized protein</fullName>
    </submittedName>
</protein>
<dbReference type="RefSeq" id="WP_350353285.1">
    <property type="nucleotide sequence ID" value="NZ_CP158357.1"/>
</dbReference>
<feature type="region of interest" description="Disordered" evidence="1">
    <location>
        <begin position="1"/>
        <end position="23"/>
    </location>
</feature>
<evidence type="ECO:0000256" key="1">
    <source>
        <dbReference type="SAM" id="MobiDB-lite"/>
    </source>
</evidence>
<reference evidence="2" key="1">
    <citation type="submission" date="2024-06" db="EMBL/GenBank/DDBJ databases">
        <title>Draft genome sequence of Microbacterium sp. strain A8/3-1, isolated from Oxytropis tragacanthoides Fisch. ex DC. Root nodules in the Altai region of Russia.</title>
        <authorList>
            <person name="Sazanova A."/>
            <person name="Guro P."/>
            <person name="Kuznetsova I."/>
            <person name="Belimov A."/>
            <person name="Safronova V."/>
        </authorList>
    </citation>
    <scope>NUCLEOTIDE SEQUENCE</scope>
    <source>
        <strain evidence="2">A8/3-1</strain>
    </source>
</reference>
<evidence type="ECO:0000313" key="2">
    <source>
        <dbReference type="EMBL" id="XBX80484.1"/>
    </source>
</evidence>